<reference evidence="2 3" key="1">
    <citation type="submission" date="2021-08" db="EMBL/GenBank/DDBJ databases">
        <authorList>
            <person name="Tuo L."/>
        </authorList>
    </citation>
    <scope>NUCLEOTIDE SEQUENCE [LARGE SCALE GENOMIC DNA]</scope>
    <source>
        <strain evidence="2 3">JCM 31229</strain>
    </source>
</reference>
<accession>A0ABS7PI11</accession>
<organism evidence="2 3">
    <name type="scientific">Sphingomonas colocasiae</name>
    <dbReference type="NCBI Taxonomy" id="1848973"/>
    <lineage>
        <taxon>Bacteria</taxon>
        <taxon>Pseudomonadati</taxon>
        <taxon>Pseudomonadota</taxon>
        <taxon>Alphaproteobacteria</taxon>
        <taxon>Sphingomonadales</taxon>
        <taxon>Sphingomonadaceae</taxon>
        <taxon>Sphingomonas</taxon>
    </lineage>
</organism>
<keyword evidence="3" id="KW-1185">Reference proteome</keyword>
<evidence type="ECO:0000256" key="1">
    <source>
        <dbReference type="SAM" id="Phobius"/>
    </source>
</evidence>
<evidence type="ECO:0000313" key="3">
    <source>
        <dbReference type="Proteomes" id="UP000706039"/>
    </source>
</evidence>
<evidence type="ECO:0008006" key="4">
    <source>
        <dbReference type="Google" id="ProtNLM"/>
    </source>
</evidence>
<feature type="transmembrane region" description="Helical" evidence="1">
    <location>
        <begin position="62"/>
        <end position="80"/>
    </location>
</feature>
<feature type="transmembrane region" description="Helical" evidence="1">
    <location>
        <begin position="13"/>
        <end position="32"/>
    </location>
</feature>
<feature type="transmembrane region" description="Helical" evidence="1">
    <location>
        <begin position="100"/>
        <end position="121"/>
    </location>
</feature>
<keyword evidence="1" id="KW-0472">Membrane</keyword>
<protein>
    <recommendedName>
        <fullName evidence="4">Permease</fullName>
    </recommendedName>
</protein>
<keyword evidence="1" id="KW-0812">Transmembrane</keyword>
<feature type="transmembrane region" description="Helical" evidence="1">
    <location>
        <begin position="142"/>
        <end position="162"/>
    </location>
</feature>
<dbReference type="EMBL" id="JAINVV010000001">
    <property type="protein sequence ID" value="MBY8820928.1"/>
    <property type="molecule type" value="Genomic_DNA"/>
</dbReference>
<proteinExistence type="predicted"/>
<feature type="transmembrane region" description="Helical" evidence="1">
    <location>
        <begin position="200"/>
        <end position="221"/>
    </location>
</feature>
<comment type="caution">
    <text evidence="2">The sequence shown here is derived from an EMBL/GenBank/DDBJ whole genome shotgun (WGS) entry which is preliminary data.</text>
</comment>
<dbReference type="Proteomes" id="UP000706039">
    <property type="component" value="Unassembled WGS sequence"/>
</dbReference>
<keyword evidence="1" id="KW-1133">Transmembrane helix</keyword>
<gene>
    <name evidence="2" type="ORF">K7G82_01415</name>
</gene>
<feature type="transmembrane region" description="Helical" evidence="1">
    <location>
        <begin position="168"/>
        <end position="188"/>
    </location>
</feature>
<name>A0ABS7PI11_9SPHN</name>
<dbReference type="RefSeq" id="WP_222988024.1">
    <property type="nucleotide sequence ID" value="NZ_JAINVV010000001.1"/>
</dbReference>
<sequence>MNFFTLLRSLDELLYEVMSWLVFYPVTLWRALRHPRRMMDYADTELGDSEDRQYTDTLSPPLFLLLTLVLGHAIELAVVGENSIVRDKVGLAGLIDSDTNLVLLRVVIFGLFPLIMATRLVRGQRIGLERATLRPPFYSQCYIAAPFALVLGIAAILVQLHWVWAPPIGVAMIVATLLWYGSLQIDWFSKHLRVSRWQGLWQASLAMIESLVAASIGAVLFS</sequence>
<evidence type="ECO:0000313" key="2">
    <source>
        <dbReference type="EMBL" id="MBY8820928.1"/>
    </source>
</evidence>